<evidence type="ECO:0000259" key="5">
    <source>
        <dbReference type="PROSITE" id="PS50002"/>
    </source>
</evidence>
<proteinExistence type="inferred from homology"/>
<dbReference type="Pfam" id="PF00018">
    <property type="entry name" value="SH3_1"/>
    <property type="match status" value="1"/>
</dbReference>
<evidence type="ECO:0000313" key="7">
    <source>
        <dbReference type="Proteomes" id="UP001211065"/>
    </source>
</evidence>
<dbReference type="PANTHER" id="PTHR15629">
    <property type="entry name" value="SH3YL1 PROTEIN"/>
    <property type="match status" value="1"/>
</dbReference>
<dbReference type="InterPro" id="IPR007461">
    <property type="entry name" value="Ysc84_actin-binding"/>
</dbReference>
<feature type="compositionally biased region" description="Polar residues" evidence="4">
    <location>
        <begin position="341"/>
        <end position="352"/>
    </location>
</feature>
<dbReference type="PROSITE" id="PS50002">
    <property type="entry name" value="SH3"/>
    <property type="match status" value="1"/>
</dbReference>
<dbReference type="AlphaFoldDB" id="A0AAD5Y0A3"/>
<comment type="caution">
    <text evidence="6">The sequence shown here is derived from an EMBL/GenBank/DDBJ whole genome shotgun (WGS) entry which is preliminary data.</text>
</comment>
<dbReference type="SUPFAM" id="SSF50044">
    <property type="entry name" value="SH3-domain"/>
    <property type="match status" value="1"/>
</dbReference>
<feature type="compositionally biased region" description="Basic and acidic residues" evidence="4">
    <location>
        <begin position="204"/>
        <end position="265"/>
    </location>
</feature>
<keyword evidence="7" id="KW-1185">Reference proteome</keyword>
<comment type="similarity">
    <text evidence="1">Belongs to the SH3YL1 family.</text>
</comment>
<reference evidence="6" key="1">
    <citation type="submission" date="2020-05" db="EMBL/GenBank/DDBJ databases">
        <title>Phylogenomic resolution of chytrid fungi.</title>
        <authorList>
            <person name="Stajich J.E."/>
            <person name="Amses K."/>
            <person name="Simmons R."/>
            <person name="Seto K."/>
            <person name="Myers J."/>
            <person name="Bonds A."/>
            <person name="Quandt C.A."/>
            <person name="Barry K."/>
            <person name="Liu P."/>
            <person name="Grigoriev I."/>
            <person name="Longcore J.E."/>
            <person name="James T.Y."/>
        </authorList>
    </citation>
    <scope>NUCLEOTIDE SEQUENCE</scope>
    <source>
        <strain evidence="6">JEL0476</strain>
    </source>
</reference>
<dbReference type="PANTHER" id="PTHR15629:SF2">
    <property type="entry name" value="SH3 DOMAIN-CONTAINING YSC84-LIKE PROTEIN 1"/>
    <property type="match status" value="1"/>
</dbReference>
<keyword evidence="2 3" id="KW-0728">SH3 domain</keyword>
<dbReference type="Proteomes" id="UP001211065">
    <property type="component" value="Unassembled WGS sequence"/>
</dbReference>
<dbReference type="InterPro" id="IPR036028">
    <property type="entry name" value="SH3-like_dom_sf"/>
</dbReference>
<dbReference type="GO" id="GO:0035091">
    <property type="term" value="F:phosphatidylinositol binding"/>
    <property type="evidence" value="ECO:0007669"/>
    <property type="project" value="TreeGrafter"/>
</dbReference>
<protein>
    <recommendedName>
        <fullName evidence="5">SH3 domain-containing protein</fullName>
    </recommendedName>
</protein>
<name>A0AAD5Y0A3_9FUNG</name>
<feature type="compositionally biased region" description="Basic and acidic residues" evidence="4">
    <location>
        <begin position="303"/>
        <end position="317"/>
    </location>
</feature>
<dbReference type="Pfam" id="PF04366">
    <property type="entry name" value="Ysc84"/>
    <property type="match status" value="1"/>
</dbReference>
<dbReference type="Gene3D" id="2.30.30.40">
    <property type="entry name" value="SH3 Domains"/>
    <property type="match status" value="1"/>
</dbReference>
<feature type="region of interest" description="Disordered" evidence="4">
    <location>
        <begin position="194"/>
        <end position="382"/>
    </location>
</feature>
<dbReference type="CDD" id="cd11525">
    <property type="entry name" value="SYLF_SH3YL1_like"/>
    <property type="match status" value="1"/>
</dbReference>
<evidence type="ECO:0000256" key="1">
    <source>
        <dbReference type="ARBA" id="ARBA00007761"/>
    </source>
</evidence>
<dbReference type="EMBL" id="JADGJW010000309">
    <property type="protein sequence ID" value="KAJ3220298.1"/>
    <property type="molecule type" value="Genomic_DNA"/>
</dbReference>
<evidence type="ECO:0000256" key="4">
    <source>
        <dbReference type="SAM" id="MobiDB-lite"/>
    </source>
</evidence>
<dbReference type="InterPro" id="IPR001452">
    <property type="entry name" value="SH3_domain"/>
</dbReference>
<evidence type="ECO:0000313" key="6">
    <source>
        <dbReference type="EMBL" id="KAJ3220298.1"/>
    </source>
</evidence>
<evidence type="ECO:0000256" key="3">
    <source>
        <dbReference type="PROSITE-ProRule" id="PRU00192"/>
    </source>
</evidence>
<feature type="compositionally biased region" description="Basic and acidic residues" evidence="4">
    <location>
        <begin position="285"/>
        <end position="296"/>
    </location>
</feature>
<sequence>MASALPKDMREELRKAGRIIEDFIKPTKKAGNNPDQLIPSGRAGSGLIVARLEGGGWSAPSGIGTAGMGFGGQIGAELTNFVIVLNTADAVKAFSHGGNVTLGGNLSVAAGPIGRSAEASGSVRNFAAVFSYSKSQGLFAGISIEGSAIFERKDANELFYKKKISAKEILKMTGDQIPEARSLYEALNERSELSDSYSSSSLERNNRIDDNYRSDSDRDYRRNESDRDYRRNESDRDYRRSDSDRDYRRSDYESDRNFGRSEANRNRVSSYSQDEHSQKSSYIRPTDDRKNDDRSRNNSYSRLNEEKYTTSERDNYHSENSYSKPKPPAPPAKSWKSEASTQQNQVRDNNPFTDRLKNFETSQPSFPKAAPPPPPKRNNNTGVALYDFAGQQHGDLPFNKGDIIVILKSSDSQDDWWTGSCKGREGIEVKMVEVLFNGIDSKFFVYSNSNENIDALIREEIGKIDLNYRTTLHGFELDC</sequence>
<dbReference type="InterPro" id="IPR033643">
    <property type="entry name" value="SYLF_SH3YL1-like"/>
</dbReference>
<dbReference type="InterPro" id="IPR051702">
    <property type="entry name" value="SH3_domain_YSC84-like"/>
</dbReference>
<accession>A0AAD5Y0A3</accession>
<organism evidence="6 7">
    <name type="scientific">Clydaea vesicula</name>
    <dbReference type="NCBI Taxonomy" id="447962"/>
    <lineage>
        <taxon>Eukaryota</taxon>
        <taxon>Fungi</taxon>
        <taxon>Fungi incertae sedis</taxon>
        <taxon>Chytridiomycota</taxon>
        <taxon>Chytridiomycota incertae sedis</taxon>
        <taxon>Chytridiomycetes</taxon>
        <taxon>Lobulomycetales</taxon>
        <taxon>Lobulomycetaceae</taxon>
        <taxon>Clydaea</taxon>
    </lineage>
</organism>
<feature type="compositionally biased region" description="Low complexity" evidence="4">
    <location>
        <begin position="194"/>
        <end position="203"/>
    </location>
</feature>
<evidence type="ECO:0000256" key="2">
    <source>
        <dbReference type="ARBA" id="ARBA00022443"/>
    </source>
</evidence>
<feature type="domain" description="SH3" evidence="5">
    <location>
        <begin position="377"/>
        <end position="438"/>
    </location>
</feature>
<dbReference type="SMART" id="SM00326">
    <property type="entry name" value="SH3"/>
    <property type="match status" value="1"/>
</dbReference>
<gene>
    <name evidence="6" type="ORF">HK099_004399</name>
</gene>